<dbReference type="Pfam" id="PF10490">
    <property type="entry name" value="CENP-F_C_Rb_bdg"/>
    <property type="match status" value="1"/>
</dbReference>
<protein>
    <recommendedName>
        <fullName evidence="2">Kinetochore protein Cenp-F/LEK1 Rb protein-binding domain-containing protein</fullName>
    </recommendedName>
</protein>
<dbReference type="AlphaFoldDB" id="A0A8T2ICF5"/>
<dbReference type="GO" id="GO:0000775">
    <property type="term" value="C:chromosome, centromeric region"/>
    <property type="evidence" value="ECO:0007669"/>
    <property type="project" value="InterPro"/>
</dbReference>
<feature type="region of interest" description="Disordered" evidence="1">
    <location>
        <begin position="34"/>
        <end position="58"/>
    </location>
</feature>
<dbReference type="GO" id="GO:0070840">
    <property type="term" value="F:dynein complex binding"/>
    <property type="evidence" value="ECO:0007669"/>
    <property type="project" value="TreeGrafter"/>
</dbReference>
<dbReference type="GO" id="GO:0000922">
    <property type="term" value="C:spindle pole"/>
    <property type="evidence" value="ECO:0007669"/>
    <property type="project" value="TreeGrafter"/>
</dbReference>
<dbReference type="GO" id="GO:0008017">
    <property type="term" value="F:microtubule binding"/>
    <property type="evidence" value="ECO:0007669"/>
    <property type="project" value="InterPro"/>
</dbReference>
<dbReference type="InterPro" id="IPR043513">
    <property type="entry name" value="Cenp-F"/>
</dbReference>
<name>A0A8T2ICF5_9PIPI</name>
<feature type="non-terminal residue" evidence="3">
    <location>
        <position position="1"/>
    </location>
</feature>
<dbReference type="OrthoDB" id="10255522at2759"/>
<reference evidence="3" key="1">
    <citation type="thesis" date="2020" institute="ProQuest LLC" country="789 East Eisenhower Parkway, Ann Arbor, MI, USA">
        <title>Comparative Genomics and Chromosome Evolution.</title>
        <authorList>
            <person name="Mudd A.B."/>
        </authorList>
    </citation>
    <scope>NUCLEOTIDE SEQUENCE</scope>
    <source>
        <strain evidence="3">Female2</strain>
        <tissue evidence="3">Blood</tissue>
    </source>
</reference>
<feature type="domain" description="Kinetochore protein Cenp-F/LEK1 Rb protein-binding" evidence="2">
    <location>
        <begin position="182"/>
        <end position="200"/>
    </location>
</feature>
<dbReference type="GO" id="GO:0051310">
    <property type="term" value="P:metaphase chromosome alignment"/>
    <property type="evidence" value="ECO:0007669"/>
    <property type="project" value="TreeGrafter"/>
</dbReference>
<sequence>VTSAVIKGESSTGNSEIQHWIESYKALEQDNDRLQRQIKQQEEDKDPGSSSSSNEELLSEIEELKQCLDEKTLEADESVEKYCTLIIKSHQLEEDNDALKKQVDFLSSKVKHLESRKEVTAPERMEIPNASEIPEGKNGRSTHKPEKRRRDLDVSLDTSGQQSPAPQCFAKRIKKTARRPSHEEDEVFELDGLPEVVKKGQKMFG</sequence>
<keyword evidence="4" id="KW-1185">Reference proteome</keyword>
<dbReference type="GO" id="GO:0000278">
    <property type="term" value="P:mitotic cell cycle"/>
    <property type="evidence" value="ECO:0007669"/>
    <property type="project" value="TreeGrafter"/>
</dbReference>
<dbReference type="GO" id="GO:0010389">
    <property type="term" value="P:regulation of G2/M transition of mitotic cell cycle"/>
    <property type="evidence" value="ECO:0007669"/>
    <property type="project" value="TreeGrafter"/>
</dbReference>
<dbReference type="InterPro" id="IPR018302">
    <property type="entry name" value="CenpF/LEK1_Rb-prot-bd"/>
</dbReference>
<feature type="compositionally biased region" description="Polar residues" evidence="1">
    <location>
        <begin position="156"/>
        <end position="165"/>
    </location>
</feature>
<evidence type="ECO:0000313" key="3">
    <source>
        <dbReference type="EMBL" id="KAG8428904.1"/>
    </source>
</evidence>
<organism evidence="3 4">
    <name type="scientific">Hymenochirus boettgeri</name>
    <name type="common">Congo dwarf clawed frog</name>
    <dbReference type="NCBI Taxonomy" id="247094"/>
    <lineage>
        <taxon>Eukaryota</taxon>
        <taxon>Metazoa</taxon>
        <taxon>Chordata</taxon>
        <taxon>Craniata</taxon>
        <taxon>Vertebrata</taxon>
        <taxon>Euteleostomi</taxon>
        <taxon>Amphibia</taxon>
        <taxon>Batrachia</taxon>
        <taxon>Anura</taxon>
        <taxon>Pipoidea</taxon>
        <taxon>Pipidae</taxon>
        <taxon>Pipinae</taxon>
        <taxon>Hymenochirus</taxon>
    </lineage>
</organism>
<dbReference type="PANTHER" id="PTHR18874:SF10">
    <property type="entry name" value="CENTROMERE PROTEIN F"/>
    <property type="match status" value="1"/>
</dbReference>
<feature type="region of interest" description="Disordered" evidence="1">
    <location>
        <begin position="115"/>
        <end position="170"/>
    </location>
</feature>
<evidence type="ECO:0000313" key="4">
    <source>
        <dbReference type="Proteomes" id="UP000812440"/>
    </source>
</evidence>
<comment type="caution">
    <text evidence="3">The sequence shown here is derived from an EMBL/GenBank/DDBJ whole genome shotgun (WGS) entry which is preliminary data.</text>
</comment>
<dbReference type="GO" id="GO:0005634">
    <property type="term" value="C:nucleus"/>
    <property type="evidence" value="ECO:0007669"/>
    <property type="project" value="TreeGrafter"/>
</dbReference>
<evidence type="ECO:0000256" key="1">
    <source>
        <dbReference type="SAM" id="MobiDB-lite"/>
    </source>
</evidence>
<proteinExistence type="predicted"/>
<evidence type="ECO:0000259" key="2">
    <source>
        <dbReference type="Pfam" id="PF10490"/>
    </source>
</evidence>
<feature type="compositionally biased region" description="Basic and acidic residues" evidence="1">
    <location>
        <begin position="115"/>
        <end position="126"/>
    </location>
</feature>
<dbReference type="PANTHER" id="PTHR18874">
    <property type="entry name" value="CMF/LEK/CENP CELL DIVISION-RELATED"/>
    <property type="match status" value="1"/>
</dbReference>
<dbReference type="EMBL" id="JAACNH010020946">
    <property type="protein sequence ID" value="KAG8428904.1"/>
    <property type="molecule type" value="Genomic_DNA"/>
</dbReference>
<dbReference type="Proteomes" id="UP000812440">
    <property type="component" value="Unassembled WGS sequence"/>
</dbReference>
<gene>
    <name evidence="3" type="ORF">GDO86_018930</name>
</gene>
<accession>A0A8T2ICF5</accession>